<evidence type="ECO:0000256" key="1">
    <source>
        <dbReference type="SAM" id="Phobius"/>
    </source>
</evidence>
<dbReference type="Pfam" id="PF05857">
    <property type="entry name" value="TraX"/>
    <property type="match status" value="1"/>
</dbReference>
<evidence type="ECO:0000313" key="3">
    <source>
        <dbReference type="Proteomes" id="UP000061010"/>
    </source>
</evidence>
<protein>
    <submittedName>
        <fullName evidence="2">Conjugal transfer protein TrbP</fullName>
    </submittedName>
</protein>
<dbReference type="EMBL" id="CP012900">
    <property type="protein sequence ID" value="ALJ28248.1"/>
    <property type="molecule type" value="Genomic_DNA"/>
</dbReference>
<dbReference type="OrthoDB" id="9781069at2"/>
<feature type="transmembrane region" description="Helical" evidence="1">
    <location>
        <begin position="190"/>
        <end position="208"/>
    </location>
</feature>
<dbReference type="KEGG" id="sacz:AOT14_18710"/>
<proteinExistence type="predicted"/>
<feature type="transmembrane region" description="Helical" evidence="1">
    <location>
        <begin position="151"/>
        <end position="178"/>
    </location>
</feature>
<dbReference type="Proteomes" id="UP000061010">
    <property type="component" value="Chromosome"/>
</dbReference>
<accession>A0A0S1AZN5</accession>
<feature type="transmembrane region" description="Helical" evidence="1">
    <location>
        <begin position="87"/>
        <end position="103"/>
    </location>
</feature>
<keyword evidence="1" id="KW-0472">Membrane</keyword>
<reference evidence="2 3" key="1">
    <citation type="journal article" date="2015" name="Genome Announc.">
        <title>Complete Genome Sequencing of Stenotrophomonas acidaminiphila ZAC14D2_NAIMI4_2, a Multidrug-Resistant Strain Isolated from Sediments of a Polluted River in Mexico, Uncovers New Antibiotic Resistance Genes and a Novel Class-II Lasso Peptide Biosynthesis Gene Cluster.</title>
        <authorList>
            <person name="Vinuesa P."/>
            <person name="Ochoa-Sanchez L.E."/>
        </authorList>
    </citation>
    <scope>NUCLEOTIDE SEQUENCE [LARGE SCALE GENOMIC DNA]</scope>
    <source>
        <strain evidence="2 3">ZAC14D2_NAIMI4_2</strain>
    </source>
</reference>
<dbReference type="NCBIfam" id="NF010454">
    <property type="entry name" value="PRK13882.1-1"/>
    <property type="match status" value="1"/>
</dbReference>
<evidence type="ECO:0000313" key="2">
    <source>
        <dbReference type="EMBL" id="ALJ28248.1"/>
    </source>
</evidence>
<name>A0A0S1AZN5_9GAMM</name>
<dbReference type="AlphaFoldDB" id="A0A0S1AZN5"/>
<keyword evidence="3" id="KW-1185">Reference proteome</keyword>
<gene>
    <name evidence="2" type="primary">trbP</name>
    <name evidence="2" type="ORF">AOT14_18710</name>
</gene>
<organism evidence="2 3">
    <name type="scientific">Stenotrophomonas acidaminiphila</name>
    <dbReference type="NCBI Taxonomy" id="128780"/>
    <lineage>
        <taxon>Bacteria</taxon>
        <taxon>Pseudomonadati</taxon>
        <taxon>Pseudomonadota</taxon>
        <taxon>Gammaproteobacteria</taxon>
        <taxon>Lysobacterales</taxon>
        <taxon>Lysobacteraceae</taxon>
        <taxon>Stenotrophomonas</taxon>
    </lineage>
</organism>
<dbReference type="PATRIC" id="fig|128780.6.peg.1878"/>
<dbReference type="InterPro" id="IPR008875">
    <property type="entry name" value="TraX"/>
</dbReference>
<keyword evidence="1" id="KW-1133">Transmembrane helix</keyword>
<feature type="transmembrane region" description="Helical" evidence="1">
    <location>
        <begin position="110"/>
        <end position="139"/>
    </location>
</feature>
<sequence length="209" mass="22436">MTSGGRELLKWLALAAMTCDHVAKVLLGGYVPGLSEAGRTAFPLFALVMAYNLAQGADAGKSVRRLALWGVIAQPVHAWAFGNALPLNVLLSFALAAACVWSIQRRQWALLVLLVGPVAMLVDYGWAGLLLVLAGWWFFLRPTTGRGVLVVLAMAVLCAWNGNSWALLALPVLGLALANVTVPRTRWAFYGYYLGHLVLLASIATILLP</sequence>
<keyword evidence="1" id="KW-0812">Transmembrane</keyword>